<organism evidence="2 3">
    <name type="scientific">Phytophthora oleae</name>
    <dbReference type="NCBI Taxonomy" id="2107226"/>
    <lineage>
        <taxon>Eukaryota</taxon>
        <taxon>Sar</taxon>
        <taxon>Stramenopiles</taxon>
        <taxon>Oomycota</taxon>
        <taxon>Peronosporomycetes</taxon>
        <taxon>Peronosporales</taxon>
        <taxon>Peronosporaceae</taxon>
        <taxon>Phytophthora</taxon>
    </lineage>
</organism>
<dbReference type="AlphaFoldDB" id="A0ABD3G850"/>
<keyword evidence="1" id="KW-0472">Membrane</keyword>
<dbReference type="EMBL" id="JBIMZQ010000002">
    <property type="protein sequence ID" value="KAL3673989.1"/>
    <property type="molecule type" value="Genomic_DNA"/>
</dbReference>
<proteinExistence type="predicted"/>
<protein>
    <submittedName>
        <fullName evidence="2">Uncharacterized protein</fullName>
    </submittedName>
</protein>
<reference evidence="2 3" key="1">
    <citation type="submission" date="2024-09" db="EMBL/GenBank/DDBJ databases">
        <title>Genome sequencing and assembly of Phytophthora oleae, isolate VK10A, causative agent of rot of olive drupes.</title>
        <authorList>
            <person name="Conti Taguali S."/>
            <person name="Riolo M."/>
            <person name="La Spada F."/>
            <person name="Cacciola S.O."/>
            <person name="Dionisio G."/>
        </authorList>
    </citation>
    <scope>NUCLEOTIDE SEQUENCE [LARGE SCALE GENOMIC DNA]</scope>
    <source>
        <strain evidence="2 3">VK10A</strain>
    </source>
</reference>
<dbReference type="Proteomes" id="UP001632037">
    <property type="component" value="Unassembled WGS sequence"/>
</dbReference>
<gene>
    <name evidence="2" type="ORF">V7S43_001674</name>
</gene>
<sequence length="103" mass="11607">MRRSNTVKCATPSFEFPDSSEDVEDKSDLVATMTPTMAPPTTTHGIFMASTLAEITYCFVSSLIFPAIFYYCASSRLLFLRQFFAYASPRKWLRSLESSPTQP</sequence>
<comment type="caution">
    <text evidence="2">The sequence shown here is derived from an EMBL/GenBank/DDBJ whole genome shotgun (WGS) entry which is preliminary data.</text>
</comment>
<keyword evidence="1" id="KW-0812">Transmembrane</keyword>
<accession>A0ABD3G850</accession>
<evidence type="ECO:0000313" key="3">
    <source>
        <dbReference type="Proteomes" id="UP001632037"/>
    </source>
</evidence>
<feature type="transmembrane region" description="Helical" evidence="1">
    <location>
        <begin position="46"/>
        <end position="73"/>
    </location>
</feature>
<keyword evidence="3" id="KW-1185">Reference proteome</keyword>
<keyword evidence="1" id="KW-1133">Transmembrane helix</keyword>
<evidence type="ECO:0000313" key="2">
    <source>
        <dbReference type="EMBL" id="KAL3673989.1"/>
    </source>
</evidence>
<name>A0ABD3G850_9STRA</name>
<evidence type="ECO:0000256" key="1">
    <source>
        <dbReference type="SAM" id="Phobius"/>
    </source>
</evidence>